<dbReference type="InterPro" id="IPR059095">
    <property type="entry name" value="Znf_C2H2_17_2nd"/>
</dbReference>
<dbReference type="Proteomes" id="UP000254866">
    <property type="component" value="Unassembled WGS sequence"/>
</dbReference>
<evidence type="ECO:0000256" key="1">
    <source>
        <dbReference type="SAM" id="MobiDB-lite"/>
    </source>
</evidence>
<feature type="region of interest" description="Disordered" evidence="1">
    <location>
        <begin position="133"/>
        <end position="234"/>
    </location>
</feature>
<evidence type="ECO:0000313" key="4">
    <source>
        <dbReference type="Proteomes" id="UP000254866"/>
    </source>
</evidence>
<reference evidence="3 4" key="1">
    <citation type="journal article" date="2018" name="IMA Fungus">
        <title>IMA Genome-F 9: Draft genome sequence of Annulohypoxylon stygium, Aspergillus mulundensis, Berkeleyomyces basicola (syn. Thielaviopsis basicola), Ceratocystis smalleyi, two Cercospora beticola strains, Coleophoma cylindrospora, Fusarium fracticaudum, Phialophora cf. hyalina, and Morchella septimelata.</title>
        <authorList>
            <person name="Wingfield B.D."/>
            <person name="Bills G.F."/>
            <person name="Dong Y."/>
            <person name="Huang W."/>
            <person name="Nel W.J."/>
            <person name="Swalarsk-Parry B.S."/>
            <person name="Vaghefi N."/>
            <person name="Wilken P.M."/>
            <person name="An Z."/>
            <person name="de Beer Z.W."/>
            <person name="De Vos L."/>
            <person name="Chen L."/>
            <person name="Duong T.A."/>
            <person name="Gao Y."/>
            <person name="Hammerbacher A."/>
            <person name="Kikkert J.R."/>
            <person name="Li Y."/>
            <person name="Li H."/>
            <person name="Li K."/>
            <person name="Li Q."/>
            <person name="Liu X."/>
            <person name="Ma X."/>
            <person name="Naidoo K."/>
            <person name="Pethybridge S.J."/>
            <person name="Sun J."/>
            <person name="Steenkamp E.T."/>
            <person name="van der Nest M.A."/>
            <person name="van Wyk S."/>
            <person name="Wingfield M.J."/>
            <person name="Xiong C."/>
            <person name="Yue Q."/>
            <person name="Zhang X."/>
        </authorList>
    </citation>
    <scope>NUCLEOTIDE SEQUENCE [LARGE SCALE GENOMIC DNA]</scope>
    <source>
        <strain evidence="3 4">BP 5553</strain>
    </source>
</reference>
<dbReference type="EMBL" id="NPIC01000001">
    <property type="protein sequence ID" value="RDL41222.1"/>
    <property type="molecule type" value="Genomic_DNA"/>
</dbReference>
<dbReference type="Pfam" id="PF26176">
    <property type="entry name" value="zf_C2H2_17_2"/>
    <property type="match status" value="1"/>
</dbReference>
<feature type="region of interest" description="Disordered" evidence="1">
    <location>
        <begin position="559"/>
        <end position="591"/>
    </location>
</feature>
<proteinExistence type="predicted"/>
<feature type="compositionally biased region" description="Polar residues" evidence="1">
    <location>
        <begin position="414"/>
        <end position="427"/>
    </location>
</feature>
<feature type="region of interest" description="Disordered" evidence="1">
    <location>
        <begin position="1"/>
        <end position="22"/>
    </location>
</feature>
<sequence length="684" mass="74937">MDRDVGQMNATNISRPPDLDPAHQPFNKVGQIFEDDVMTFILADLNEVVAAAVVIRGVNVFPDIRGFSLSNSNFVHGAAGFSLRQSQTARIRGSHSTPFWNGTGEGVQYLHQDPLPQGDAENCKIESYDSFHTAEGQAGQRTSRGPIPGPGQNEWSTEIASTPLESQGMSRLPSQDSVGAHSQRTAHSSGTNTYDPSWSTRMYPSLSQGSFHMSSTRSDVTGRSISPENPALSTPIQQLEIQEYDYPFLGDDLTSMHPMFHRNSMTDTDPHSISASLPGPAFNSYATAEDDSFVSSFAVGSTSLASQGPVSRDSVMYHTGAGIESSILWDNPADFLDSQTSSPIAPEDSWPIALPMATSSTASPTNYSPSLEAISPRYVQDISDLMELAPYTTGDRVKRRPMGPRPSKVASDLAANSRQQRLLGTSDTSEESLKLVGGRSSLEIDNTARDHHLYQNVSPLADGLYHCPWEGQPSCQHKPEKLKCNYDKCVDSHLKPYRCKIVACENLNFSSTACLLRHEREAHAMHGHGDKPFLCTYEGCERGAPGNGFPRHWNLRDHMKRVHNDPGPTKSNASGSPPPSGPARGKKRKADEKLEIQTMGKATKRVSSPPVVVHQTQEQSLADRYHHNLQKLKDIVEQQLSDPRDPQNLDLLRSADDCIRVMTQTSRRVGEAPANGKRLSQQPG</sequence>
<accession>A0A370U0A7</accession>
<dbReference type="InterPro" id="IPR013087">
    <property type="entry name" value="Znf_C2H2_type"/>
</dbReference>
<dbReference type="Gene3D" id="3.30.160.60">
    <property type="entry name" value="Classic Zinc Finger"/>
    <property type="match status" value="1"/>
</dbReference>
<keyword evidence="4" id="KW-1185">Reference proteome</keyword>
<feature type="domain" description="C2H2-type" evidence="2">
    <location>
        <begin position="533"/>
        <end position="563"/>
    </location>
</feature>
<feature type="domain" description="C2H2-type" evidence="2">
    <location>
        <begin position="497"/>
        <end position="523"/>
    </location>
</feature>
<dbReference type="AlphaFoldDB" id="A0A370U0A7"/>
<dbReference type="GeneID" id="43594050"/>
<evidence type="ECO:0000259" key="2">
    <source>
        <dbReference type="SMART" id="SM00355"/>
    </source>
</evidence>
<dbReference type="InterPro" id="IPR059009">
    <property type="entry name" value="Znf_C2H2_17_1st"/>
</dbReference>
<gene>
    <name evidence="3" type="ORF">BP5553_01201</name>
</gene>
<dbReference type="STRING" id="2656787.A0A370U0A7"/>
<evidence type="ECO:0000313" key="3">
    <source>
        <dbReference type="EMBL" id="RDL41222.1"/>
    </source>
</evidence>
<comment type="caution">
    <text evidence="3">The sequence shown here is derived from an EMBL/GenBank/DDBJ whole genome shotgun (WGS) entry which is preliminary data.</text>
</comment>
<feature type="region of interest" description="Disordered" evidence="1">
    <location>
        <begin position="665"/>
        <end position="684"/>
    </location>
</feature>
<feature type="region of interest" description="Disordered" evidence="1">
    <location>
        <begin position="395"/>
        <end position="432"/>
    </location>
</feature>
<dbReference type="RefSeq" id="XP_031873878.1">
    <property type="nucleotide sequence ID" value="XM_032009824.1"/>
</dbReference>
<dbReference type="Pfam" id="PF26177">
    <property type="entry name" value="zf_C2H2_17_1st"/>
    <property type="match status" value="1"/>
</dbReference>
<feature type="compositionally biased region" description="Polar residues" evidence="1">
    <location>
        <begin position="153"/>
        <end position="234"/>
    </location>
</feature>
<protein>
    <recommendedName>
        <fullName evidence="2">C2H2-type domain-containing protein</fullName>
    </recommendedName>
</protein>
<name>A0A370U0A7_9HELO</name>
<organism evidence="3 4">
    <name type="scientific">Venustampulla echinocandica</name>
    <dbReference type="NCBI Taxonomy" id="2656787"/>
    <lineage>
        <taxon>Eukaryota</taxon>
        <taxon>Fungi</taxon>
        <taxon>Dikarya</taxon>
        <taxon>Ascomycota</taxon>
        <taxon>Pezizomycotina</taxon>
        <taxon>Leotiomycetes</taxon>
        <taxon>Helotiales</taxon>
        <taxon>Pleuroascaceae</taxon>
        <taxon>Venustampulla</taxon>
    </lineage>
</organism>
<dbReference type="SMART" id="SM00355">
    <property type="entry name" value="ZnF_C2H2"/>
    <property type="match status" value="2"/>
</dbReference>
<dbReference type="OrthoDB" id="5062908at2759"/>